<keyword evidence="10" id="KW-1185">Reference proteome</keyword>
<dbReference type="InterPro" id="IPR011013">
    <property type="entry name" value="Gal_mutarotase_sf_dom"/>
</dbReference>
<dbReference type="GO" id="GO:0030246">
    <property type="term" value="F:carbohydrate binding"/>
    <property type="evidence" value="ECO:0007669"/>
    <property type="project" value="InterPro"/>
</dbReference>
<keyword evidence="4 5" id="KW-0119">Carbohydrate metabolism</keyword>
<evidence type="ECO:0000256" key="5">
    <source>
        <dbReference type="PIRNR" id="PIRNR005096"/>
    </source>
</evidence>
<accession>A0AAV3QMA5</accession>
<gene>
    <name evidence="9" type="ORF">LIER_20665</name>
</gene>
<feature type="signal peptide" evidence="8">
    <location>
        <begin position="1"/>
        <end position="24"/>
    </location>
</feature>
<evidence type="ECO:0000256" key="3">
    <source>
        <dbReference type="ARBA" id="ARBA00023235"/>
    </source>
</evidence>
<evidence type="ECO:0000256" key="4">
    <source>
        <dbReference type="ARBA" id="ARBA00023277"/>
    </source>
</evidence>
<evidence type="ECO:0000256" key="8">
    <source>
        <dbReference type="SAM" id="SignalP"/>
    </source>
</evidence>
<dbReference type="EC" id="5.1.3.3" evidence="5"/>
<organism evidence="9 10">
    <name type="scientific">Lithospermum erythrorhizon</name>
    <name type="common">Purple gromwell</name>
    <name type="synonym">Lithospermum officinale var. erythrorhizon</name>
    <dbReference type="NCBI Taxonomy" id="34254"/>
    <lineage>
        <taxon>Eukaryota</taxon>
        <taxon>Viridiplantae</taxon>
        <taxon>Streptophyta</taxon>
        <taxon>Embryophyta</taxon>
        <taxon>Tracheophyta</taxon>
        <taxon>Spermatophyta</taxon>
        <taxon>Magnoliopsida</taxon>
        <taxon>eudicotyledons</taxon>
        <taxon>Gunneridae</taxon>
        <taxon>Pentapetalae</taxon>
        <taxon>asterids</taxon>
        <taxon>lamiids</taxon>
        <taxon>Boraginales</taxon>
        <taxon>Boraginaceae</taxon>
        <taxon>Boraginoideae</taxon>
        <taxon>Lithospermeae</taxon>
        <taxon>Lithospermum</taxon>
    </lineage>
</organism>
<dbReference type="InterPro" id="IPR014718">
    <property type="entry name" value="GH-type_carb-bd"/>
</dbReference>
<keyword evidence="8" id="KW-0732">Signal</keyword>
<protein>
    <recommendedName>
        <fullName evidence="5">Aldose 1-epimerase</fullName>
        <ecNumber evidence="5">5.1.3.3</ecNumber>
    </recommendedName>
</protein>
<feature type="active site" description="Proton acceptor" evidence="6">
    <location>
        <position position="325"/>
    </location>
</feature>
<comment type="caution">
    <text evidence="9">The sequence shown here is derived from an EMBL/GenBank/DDBJ whole genome shotgun (WGS) entry which is preliminary data.</text>
</comment>
<feature type="binding site" evidence="7">
    <location>
        <begin position="89"/>
        <end position="90"/>
    </location>
    <ligand>
        <name>beta-D-galactose</name>
        <dbReference type="ChEBI" id="CHEBI:27667"/>
    </ligand>
</feature>
<feature type="chain" id="PRO_5043988349" description="Aldose 1-epimerase" evidence="8">
    <location>
        <begin position="25"/>
        <end position="359"/>
    </location>
</feature>
<dbReference type="InterPro" id="IPR015443">
    <property type="entry name" value="Aldose_1-epimerase"/>
</dbReference>
<dbReference type="EMBL" id="BAABME010005290">
    <property type="protein sequence ID" value="GAA0165202.1"/>
    <property type="molecule type" value="Genomic_DNA"/>
</dbReference>
<dbReference type="NCBIfam" id="NF008277">
    <property type="entry name" value="PRK11055.1"/>
    <property type="match status" value="1"/>
</dbReference>
<proteinExistence type="inferred from homology"/>
<dbReference type="GO" id="GO:0033499">
    <property type="term" value="P:galactose catabolic process via UDP-galactose, Leloir pathway"/>
    <property type="evidence" value="ECO:0007669"/>
    <property type="project" value="TreeGrafter"/>
</dbReference>
<evidence type="ECO:0000313" key="10">
    <source>
        <dbReference type="Proteomes" id="UP001454036"/>
    </source>
</evidence>
<dbReference type="Gene3D" id="2.70.98.10">
    <property type="match status" value="1"/>
</dbReference>
<evidence type="ECO:0000256" key="1">
    <source>
        <dbReference type="ARBA" id="ARBA00005028"/>
    </source>
</evidence>
<dbReference type="Pfam" id="PF01263">
    <property type="entry name" value="Aldose_epim"/>
    <property type="match status" value="1"/>
</dbReference>
<dbReference type="InterPro" id="IPR008183">
    <property type="entry name" value="Aldose_1/G6P_1-epimerase"/>
</dbReference>
<dbReference type="SUPFAM" id="SSF74650">
    <property type="entry name" value="Galactose mutarotase-like"/>
    <property type="match status" value="1"/>
</dbReference>
<dbReference type="InterPro" id="IPR047215">
    <property type="entry name" value="Galactose_mutarotase-like"/>
</dbReference>
<evidence type="ECO:0000256" key="7">
    <source>
        <dbReference type="PIRSR" id="PIRSR005096-3"/>
    </source>
</evidence>
<keyword evidence="3 5" id="KW-0413">Isomerase</keyword>
<comment type="pathway">
    <text evidence="1 5">Carbohydrate metabolism; hexose metabolism.</text>
</comment>
<dbReference type="GO" id="GO:0004034">
    <property type="term" value="F:aldose 1-epimerase activity"/>
    <property type="evidence" value="ECO:0007669"/>
    <property type="project" value="UniProtKB-EC"/>
</dbReference>
<evidence type="ECO:0000256" key="2">
    <source>
        <dbReference type="ARBA" id="ARBA00006206"/>
    </source>
</evidence>
<name>A0AAV3QMA5_LITER</name>
<dbReference type="PANTHER" id="PTHR10091:SF0">
    <property type="entry name" value="GALACTOSE MUTAROTASE"/>
    <property type="match status" value="1"/>
</dbReference>
<dbReference type="AlphaFoldDB" id="A0AAV3QMA5"/>
<dbReference type="GO" id="GO:0006006">
    <property type="term" value="P:glucose metabolic process"/>
    <property type="evidence" value="ECO:0007669"/>
    <property type="project" value="TreeGrafter"/>
</dbReference>
<comment type="similarity">
    <text evidence="2 5">Belongs to the aldose epimerase family.</text>
</comment>
<evidence type="ECO:0000256" key="6">
    <source>
        <dbReference type="PIRSR" id="PIRSR005096-1"/>
    </source>
</evidence>
<evidence type="ECO:0000313" key="9">
    <source>
        <dbReference type="EMBL" id="GAA0165202.1"/>
    </source>
</evidence>
<reference evidence="9 10" key="1">
    <citation type="submission" date="2024-01" db="EMBL/GenBank/DDBJ databases">
        <title>The complete chloroplast genome sequence of Lithospermum erythrorhizon: insights into the phylogenetic relationship among Boraginaceae species and the maternal lineages of purple gromwells.</title>
        <authorList>
            <person name="Okada T."/>
            <person name="Watanabe K."/>
        </authorList>
    </citation>
    <scope>NUCLEOTIDE SEQUENCE [LARGE SCALE GENOMIC DNA]</scope>
</reference>
<comment type="catalytic activity">
    <reaction evidence="5">
        <text>alpha-D-glucose = beta-D-glucose</text>
        <dbReference type="Rhea" id="RHEA:10264"/>
        <dbReference type="ChEBI" id="CHEBI:15903"/>
        <dbReference type="ChEBI" id="CHEBI:17925"/>
        <dbReference type="EC" id="5.1.3.3"/>
    </reaction>
</comment>
<dbReference type="CDD" id="cd09019">
    <property type="entry name" value="galactose_mutarotase_like"/>
    <property type="match status" value="1"/>
</dbReference>
<feature type="binding site" evidence="7">
    <location>
        <begin position="192"/>
        <end position="194"/>
    </location>
    <ligand>
        <name>beta-D-galactose</name>
        <dbReference type="ChEBI" id="CHEBI:27667"/>
    </ligand>
</feature>
<dbReference type="PIRSF" id="PIRSF005096">
    <property type="entry name" value="GALM"/>
    <property type="match status" value="1"/>
</dbReference>
<dbReference type="Proteomes" id="UP001454036">
    <property type="component" value="Unassembled WGS sequence"/>
</dbReference>
<dbReference type="PANTHER" id="PTHR10091">
    <property type="entry name" value="ALDOSE-1-EPIMERASE"/>
    <property type="match status" value="1"/>
</dbReference>
<sequence length="359" mass="39722">MRKYHLQLFCFICVAGVFLVNAGGEEIGIYEIKKGDFSLKVTNFGARIMSLYLPDKNGNVADVVLGYDTIKEYLNDTRYFGAIVGRVFNRIGGAQFTLNGTTYKLVPNEGNTTTIHGGPTGFSYRVWKVKKLVKDGPIPSITLTYHSVDGEEGFPGDVIASVTYAISAPYKLTITMKAKALNKATPVNLAHHSYFNLGGHNSGDILSDQIQIFASKYTPVDSKLIPTGKIETVKGTAYDFIKPQIIKSRFSKLPIGIKGININYDMNNAKMKSMKAIAVVRNKKSGRVMKLWSNAPGMQFYTGNYIDVKGKGGYQYKDFGGLCLETQGFTDAVNHPNFPSQILYPGNLYKHVMKFEFST</sequence>
<feature type="active site" description="Proton donor" evidence="6">
    <location>
        <position position="192"/>
    </location>
</feature>